<dbReference type="PANTHER" id="PTHR23527:SF1">
    <property type="entry name" value="BLL3282 PROTEIN"/>
    <property type="match status" value="1"/>
</dbReference>
<feature type="domain" description="Major facilitator superfamily (MFS) profile" evidence="5">
    <location>
        <begin position="15"/>
        <end position="401"/>
    </location>
</feature>
<evidence type="ECO:0000256" key="2">
    <source>
        <dbReference type="ARBA" id="ARBA00022989"/>
    </source>
</evidence>
<feature type="transmembrane region" description="Helical" evidence="4">
    <location>
        <begin position="170"/>
        <end position="189"/>
    </location>
</feature>
<evidence type="ECO:0000256" key="3">
    <source>
        <dbReference type="ARBA" id="ARBA00023136"/>
    </source>
</evidence>
<dbReference type="PROSITE" id="PS50850">
    <property type="entry name" value="MFS"/>
    <property type="match status" value="1"/>
</dbReference>
<dbReference type="InterPro" id="IPR036259">
    <property type="entry name" value="MFS_trans_sf"/>
</dbReference>
<proteinExistence type="predicted"/>
<gene>
    <name evidence="6" type="ORF">AVDCRST_MAG51-1637</name>
</gene>
<feature type="transmembrane region" description="Helical" evidence="4">
    <location>
        <begin position="146"/>
        <end position="164"/>
    </location>
</feature>
<dbReference type="PANTHER" id="PTHR23527">
    <property type="entry name" value="BLL3282 PROTEIN"/>
    <property type="match status" value="1"/>
</dbReference>
<feature type="transmembrane region" description="Helical" evidence="4">
    <location>
        <begin position="53"/>
        <end position="74"/>
    </location>
</feature>
<name>A0A6J4PMS2_9BURK</name>
<dbReference type="InterPro" id="IPR020846">
    <property type="entry name" value="MFS_dom"/>
</dbReference>
<feature type="transmembrane region" description="Helical" evidence="4">
    <location>
        <begin position="251"/>
        <end position="272"/>
    </location>
</feature>
<dbReference type="EMBL" id="CADCUX010000346">
    <property type="protein sequence ID" value="CAA9414664.1"/>
    <property type="molecule type" value="Genomic_DNA"/>
</dbReference>
<dbReference type="Gene3D" id="1.20.1250.20">
    <property type="entry name" value="MFS general substrate transporter like domains"/>
    <property type="match status" value="2"/>
</dbReference>
<feature type="transmembrane region" description="Helical" evidence="4">
    <location>
        <begin position="377"/>
        <end position="394"/>
    </location>
</feature>
<feature type="transmembrane region" description="Helical" evidence="4">
    <location>
        <begin position="12"/>
        <end position="33"/>
    </location>
</feature>
<evidence type="ECO:0000256" key="1">
    <source>
        <dbReference type="ARBA" id="ARBA00022692"/>
    </source>
</evidence>
<dbReference type="Pfam" id="PF07690">
    <property type="entry name" value="MFS_1"/>
    <property type="match status" value="1"/>
</dbReference>
<organism evidence="6">
    <name type="scientific">uncultured Ramlibacter sp</name>
    <dbReference type="NCBI Taxonomy" id="260755"/>
    <lineage>
        <taxon>Bacteria</taxon>
        <taxon>Pseudomonadati</taxon>
        <taxon>Pseudomonadota</taxon>
        <taxon>Betaproteobacteria</taxon>
        <taxon>Burkholderiales</taxon>
        <taxon>Comamonadaceae</taxon>
        <taxon>Ramlibacter</taxon>
        <taxon>environmental samples</taxon>
    </lineage>
</organism>
<evidence type="ECO:0000259" key="5">
    <source>
        <dbReference type="PROSITE" id="PS50850"/>
    </source>
</evidence>
<feature type="transmembrane region" description="Helical" evidence="4">
    <location>
        <begin position="309"/>
        <end position="331"/>
    </location>
</feature>
<evidence type="ECO:0000256" key="4">
    <source>
        <dbReference type="SAM" id="Phobius"/>
    </source>
</evidence>
<keyword evidence="1 4" id="KW-0812">Transmembrane</keyword>
<dbReference type="InterPro" id="IPR052952">
    <property type="entry name" value="MFS-Transporter"/>
</dbReference>
<keyword evidence="2 4" id="KW-1133">Transmembrane helix</keyword>
<protein>
    <recommendedName>
        <fullName evidence="5">Major facilitator superfamily (MFS) profile domain-containing protein</fullName>
    </recommendedName>
</protein>
<feature type="transmembrane region" description="Helical" evidence="4">
    <location>
        <begin position="284"/>
        <end position="303"/>
    </location>
</feature>
<dbReference type="AlphaFoldDB" id="A0A6J4PMS2"/>
<dbReference type="GO" id="GO:0022857">
    <property type="term" value="F:transmembrane transporter activity"/>
    <property type="evidence" value="ECO:0007669"/>
    <property type="project" value="InterPro"/>
</dbReference>
<evidence type="ECO:0000313" key="6">
    <source>
        <dbReference type="EMBL" id="CAA9414664.1"/>
    </source>
</evidence>
<dbReference type="InterPro" id="IPR011701">
    <property type="entry name" value="MFS"/>
</dbReference>
<accession>A0A6J4PMS2</accession>
<reference evidence="6" key="1">
    <citation type="submission" date="2020-02" db="EMBL/GenBank/DDBJ databases">
        <authorList>
            <person name="Meier V. D."/>
        </authorList>
    </citation>
    <scope>NUCLEOTIDE SEQUENCE</scope>
    <source>
        <strain evidence="6">AVDCRST_MAG51</strain>
    </source>
</reference>
<feature type="transmembrane region" description="Helical" evidence="4">
    <location>
        <begin position="343"/>
        <end position="365"/>
    </location>
</feature>
<sequence length="412" mass="41623">MTDPAHALSARPWLALQATLGVQLLATLALSAAPVLAPAVAPQLGLPPERVGLFTGTAYLFAMVSGLVTGNWVSRLGATRLTQLVMVAVGSGALAASFGPAVLLLAGAALMGIGYGTVNPAAAAILGRHAPPGSPGLFFALKQSGVPIGVALSGLLVPIGLVTLGWRGTVWAIAAACLLAAALLLPVVARLDPEARDSSGSASTWLRTLQAVLRHPGLRRLSIVSFAYAMAQQGFLTFSVSLLTLQLGLPLAVAAALLAASQVACTVVRIVLGHVGDRWISPQVLLGVLGLCMAASCLALSALPPGPALPLAALAMVAAGATTMGWNGVYFSHLLRIVPRSELAASAGGAQFFTFAGGMAGPFLLAQLLHMGMSYSTGYVVLAALGAAAGVAMLRPLPAPPGVRLNTTTDRP</sequence>
<feature type="transmembrane region" description="Helical" evidence="4">
    <location>
        <begin position="81"/>
        <end position="98"/>
    </location>
</feature>
<dbReference type="SUPFAM" id="SSF103473">
    <property type="entry name" value="MFS general substrate transporter"/>
    <property type="match status" value="1"/>
</dbReference>
<keyword evidence="3 4" id="KW-0472">Membrane</keyword>